<evidence type="ECO:0000313" key="1">
    <source>
        <dbReference type="EMBL" id="HII48005.1"/>
    </source>
</evidence>
<dbReference type="EMBL" id="DUJP01000038">
    <property type="protein sequence ID" value="HII48005.1"/>
    <property type="molecule type" value="Genomic_DNA"/>
</dbReference>
<dbReference type="Proteomes" id="UP000651120">
    <property type="component" value="Unassembled WGS sequence"/>
</dbReference>
<dbReference type="AlphaFoldDB" id="A0A832T3X7"/>
<evidence type="ECO:0008006" key="3">
    <source>
        <dbReference type="Google" id="ProtNLM"/>
    </source>
</evidence>
<proteinExistence type="predicted"/>
<accession>A0A832T3X7</accession>
<gene>
    <name evidence="1" type="ORF">HA333_11380</name>
</gene>
<sequence>MLTKEVSVLLLLAALVVATPVVEVCLPAAALGLSGHASHRLGAFWWNGTEWLPAPLYVEGKSIAIIYVTELNKTNPTTGRAMVLPPALESNTKLCMYLPARNATKPPAKPPNLEGVYAEVQDKNGAKRHIFLATAIPAASPANLTKAEVNAKVIRYQRHVPANNSRGPGQQPAAGEVEPFYNNYYATTATLDYIGAFKLKQTDKYTVLCASGNAARGTIELPPNTYALEIVITVASTPTDKFGPYASYTIAIAERYSDGTIRSKLFAAVLPSKAPYATVYYVFTRGDAKTVDITIWLPPNALVDQCTFDAFVVVYGSAAGYWQRFHVVSHELSGTLSLNQPVTKSDGYYLVFPGYTVPPGVAYSTTYLTGSLTICGTSKNYIDIYWGTTYVTRVYGQSLNGCWTYSINTWIPPYENAKTGGSTHPILIGPIDSYTATISNAKLSIYGIYRPEMNRQTSFIWKEGVVNWLYMVYTSPFYKYRVEAKIYDRGGDSNTGSMRLAAYLSPYQDGALCPGNAIRIKLALNGGANRLTPSVIALYVQGDSIYDVVSLLLNWVSQLFGTMGKILEKIGTLIGWLLLSADTVKTLSGPSSASAYNDGNYLVVSVDIGAFEVNRPVILLLAFGVSLPQGGDYFINVKEVYMCDRLIYSDTMPIPPAQYYKPVNYINTYATQSVDIFRTFTCGKQEDLRGVSADYRCNVDRFR</sequence>
<organism evidence="1 2">
    <name type="scientific">Pyrobaculum aerophilum</name>
    <dbReference type="NCBI Taxonomy" id="13773"/>
    <lineage>
        <taxon>Archaea</taxon>
        <taxon>Thermoproteota</taxon>
        <taxon>Thermoprotei</taxon>
        <taxon>Thermoproteales</taxon>
        <taxon>Thermoproteaceae</taxon>
        <taxon>Pyrobaculum</taxon>
    </lineage>
</organism>
<name>A0A832T3X7_9CREN</name>
<comment type="caution">
    <text evidence="1">The sequence shown here is derived from an EMBL/GenBank/DDBJ whole genome shotgun (WGS) entry which is preliminary data.</text>
</comment>
<protein>
    <recommendedName>
        <fullName evidence="3">P. aerophilum family 59 protein</fullName>
    </recommendedName>
</protein>
<evidence type="ECO:0000313" key="2">
    <source>
        <dbReference type="Proteomes" id="UP000651120"/>
    </source>
</evidence>
<reference evidence="1" key="1">
    <citation type="journal article" date="2020" name="bioRxiv">
        <title>A rank-normalized archaeal taxonomy based on genome phylogeny resolves widespread incomplete and uneven classifications.</title>
        <authorList>
            <person name="Rinke C."/>
            <person name="Chuvochina M."/>
            <person name="Mussig A.J."/>
            <person name="Chaumeil P.-A."/>
            <person name="Waite D.W."/>
            <person name="Whitman W.B."/>
            <person name="Parks D.H."/>
            <person name="Hugenholtz P."/>
        </authorList>
    </citation>
    <scope>NUCLEOTIDE SEQUENCE</scope>
    <source>
        <strain evidence="1">UBA8839</strain>
    </source>
</reference>